<dbReference type="AlphaFoldDB" id="A0A1A9VWB4"/>
<dbReference type="Proteomes" id="UP000078200">
    <property type="component" value="Unassembled WGS sequence"/>
</dbReference>
<evidence type="ECO:0000313" key="2">
    <source>
        <dbReference type="Proteomes" id="UP000078200"/>
    </source>
</evidence>
<dbReference type="VEuPathDB" id="VectorBase:GAUT049763"/>
<reference evidence="1" key="1">
    <citation type="submission" date="2020-05" db="UniProtKB">
        <authorList>
            <consortium name="EnsemblMetazoa"/>
        </authorList>
    </citation>
    <scope>IDENTIFICATION</scope>
    <source>
        <strain evidence="1">TTRI</strain>
    </source>
</reference>
<proteinExistence type="predicted"/>
<organism evidence="1 2">
    <name type="scientific">Glossina austeni</name>
    <name type="common">Savannah tsetse fly</name>
    <dbReference type="NCBI Taxonomy" id="7395"/>
    <lineage>
        <taxon>Eukaryota</taxon>
        <taxon>Metazoa</taxon>
        <taxon>Ecdysozoa</taxon>
        <taxon>Arthropoda</taxon>
        <taxon>Hexapoda</taxon>
        <taxon>Insecta</taxon>
        <taxon>Pterygota</taxon>
        <taxon>Neoptera</taxon>
        <taxon>Endopterygota</taxon>
        <taxon>Diptera</taxon>
        <taxon>Brachycera</taxon>
        <taxon>Muscomorpha</taxon>
        <taxon>Hippoboscoidea</taxon>
        <taxon>Glossinidae</taxon>
        <taxon>Glossina</taxon>
    </lineage>
</organism>
<evidence type="ECO:0000313" key="1">
    <source>
        <dbReference type="EnsemblMetazoa" id="GAUT049763-PA"/>
    </source>
</evidence>
<keyword evidence="2" id="KW-1185">Reference proteome</keyword>
<sequence>MSILGLKTWNVENSRIHLKRRAARECLQQKERPTWCAYRIYNLKKDELTAVCAEFGLENAKGATKFTPSTTLTVDDTGTRVNNPTRATQELMSSSNAMNRVRIWPVKYDGDTNPLELVELCETYEFFLRSRYHEKLDDQIHQTYHQQGGAFKANALRMQHLRRHSEYTMQQKINGIYRNNRREYQLFIGQTACVNLSDMMMMKCRPQLCPRSTLCTTLFKSAITILLVEWAQRRPNKGLLPLQWED</sequence>
<dbReference type="EnsemblMetazoa" id="GAUT049763-RA">
    <property type="protein sequence ID" value="GAUT049763-PA"/>
    <property type="gene ID" value="GAUT049763"/>
</dbReference>
<accession>A0A1A9VWB4</accession>
<protein>
    <submittedName>
        <fullName evidence="1">Uncharacterized protein</fullName>
    </submittedName>
</protein>
<name>A0A1A9VWB4_GLOAU</name>